<dbReference type="GO" id="GO:0008299">
    <property type="term" value="P:isoprenoid biosynthetic process"/>
    <property type="evidence" value="ECO:0007669"/>
    <property type="project" value="InterPro"/>
</dbReference>
<name>A0AA44R9B5_9BACI</name>
<protein>
    <submittedName>
        <fullName evidence="3">Competence protein ComX</fullName>
    </submittedName>
    <submittedName>
        <fullName evidence="2">Polyprenyl synthetase family protein</fullName>
    </submittedName>
</protein>
<dbReference type="Proteomes" id="UP001552502">
    <property type="component" value="Unassembled WGS sequence"/>
</dbReference>
<dbReference type="InterPro" id="IPR008949">
    <property type="entry name" value="Isoprenoid_synthase_dom_sf"/>
</dbReference>
<gene>
    <name evidence="3" type="ORF">BAQ49_21885</name>
    <name evidence="2" type="ORF">MRBLBA1_001534</name>
</gene>
<dbReference type="InterPro" id="IPR000092">
    <property type="entry name" value="Polyprenyl_synt"/>
</dbReference>
<evidence type="ECO:0000313" key="5">
    <source>
        <dbReference type="Proteomes" id="UP001552502"/>
    </source>
</evidence>
<evidence type="ECO:0000313" key="2">
    <source>
        <dbReference type="EMBL" id="MEV4910892.1"/>
    </source>
</evidence>
<evidence type="ECO:0000256" key="1">
    <source>
        <dbReference type="RuleBase" id="RU004466"/>
    </source>
</evidence>
<dbReference type="EMBL" id="MACH01000020">
    <property type="protein sequence ID" value="OJE51248.1"/>
    <property type="molecule type" value="Genomic_DNA"/>
</dbReference>
<dbReference type="EMBL" id="JBEGIE010000001">
    <property type="protein sequence ID" value="MEV4910892.1"/>
    <property type="molecule type" value="Genomic_DNA"/>
</dbReference>
<reference evidence="2" key="3">
    <citation type="submission" date="2024-05" db="EMBL/GenBank/DDBJ databases">
        <authorList>
            <person name="Kreuzer M."/>
            <person name="Schlaeppi K."/>
            <person name="Thoenen L."/>
        </authorList>
    </citation>
    <scope>NUCLEOTIDE SEQUENCE</scope>
    <source>
        <strain evidence="2">LBA1-1-1.1</strain>
    </source>
</reference>
<dbReference type="GO" id="GO:0004659">
    <property type="term" value="F:prenyltransferase activity"/>
    <property type="evidence" value="ECO:0007669"/>
    <property type="project" value="InterPro"/>
</dbReference>
<evidence type="ECO:0000313" key="3">
    <source>
        <dbReference type="EMBL" id="OJE51248.1"/>
    </source>
</evidence>
<dbReference type="RefSeq" id="WP_071744169.1">
    <property type="nucleotide sequence ID" value="NZ_JBEGIE010000001.1"/>
</dbReference>
<dbReference type="AlphaFoldDB" id="A0AA44R9B5"/>
<dbReference type="Gene3D" id="1.10.600.10">
    <property type="entry name" value="Farnesyl Diphosphate Synthase"/>
    <property type="match status" value="1"/>
</dbReference>
<comment type="caution">
    <text evidence="3">The sequence shown here is derived from an EMBL/GenBank/DDBJ whole genome shotgun (WGS) entry which is preliminary data.</text>
</comment>
<dbReference type="Proteomes" id="UP000183185">
    <property type="component" value="Unassembled WGS sequence"/>
</dbReference>
<dbReference type="CDD" id="cd00385">
    <property type="entry name" value="Isoprenoid_Biosyn_C1"/>
    <property type="match status" value="1"/>
</dbReference>
<dbReference type="SUPFAM" id="SSF48576">
    <property type="entry name" value="Terpenoid synthases"/>
    <property type="match status" value="1"/>
</dbReference>
<reference evidence="3 4" key="1">
    <citation type="submission" date="2016-06" db="EMBL/GenBank/DDBJ databases">
        <title>First insights into the genetic diversity and population structure of in the Bacillus cereus group bacteria from diverse marine environments.</title>
        <authorList>
            <person name="Liu Y."/>
            <person name="Lai Q."/>
            <person name="Shao Z."/>
        </authorList>
    </citation>
    <scope>NUCLEOTIDE SEQUENCE [LARGE SCALE GENOMIC DNA]</scope>
    <source>
        <strain evidence="3 4">TD42</strain>
    </source>
</reference>
<sequence>MMVEISGFKDCLINHIDYHISYRNQSDESEILLLIQKCLSHKGKILNPESSGFSWGELYLALSFLTKRQPITKRELDKAMGVEFIFLSADIIDDLCDGDVLDPLYFKNEYPRFLLVSQYLLMQGLIYLTYKTKDTATRDLLQQLIHSCCGEWKDIQFCFSIDKKIILSEEEYVKLIEKKSGLLTEIIFRTINPENRILKEITSYIGIAGQLRNDANDAMTDNKNDLQDLKAYLPFLKAYEYSCKTQDNFFENLTDKQISSSPEVRALVRDYIEQSGALHYCRILSQLYYRKAFALLEMHFVLSKDEMTYFQMMVMGRGHSYA</sequence>
<organism evidence="3 4">
    <name type="scientific">Bacillus proteolyticus</name>
    <dbReference type="NCBI Taxonomy" id="2026192"/>
    <lineage>
        <taxon>Bacteria</taxon>
        <taxon>Bacillati</taxon>
        <taxon>Bacillota</taxon>
        <taxon>Bacilli</taxon>
        <taxon>Bacillales</taxon>
        <taxon>Bacillaceae</taxon>
        <taxon>Bacillus</taxon>
        <taxon>Bacillus cereus group</taxon>
    </lineage>
</organism>
<keyword evidence="5" id="KW-1185">Reference proteome</keyword>
<keyword evidence="1" id="KW-0808">Transferase</keyword>
<reference evidence="2 5" key="2">
    <citation type="journal article" date="2023" name="Proc. Natl. Acad. Sci. U.S.A.">
        <title>Bacterial tolerance to host-exuded specialized metabolites structures the maize root microbiome.</title>
        <authorList>
            <person name="Thoenen L."/>
            <person name="Giroud C."/>
            <person name="Kreuzer M."/>
            <person name="Waelchli J."/>
            <person name="Gfeller V."/>
            <person name="Deslandes-Herold G."/>
            <person name="Mateo P."/>
            <person name="Robert C.A.M."/>
            <person name="Ahrens C.H."/>
            <person name="Rubio-Somoza I."/>
            <person name="Bruggmann R."/>
            <person name="Erb M."/>
            <person name="Schlaeppi K."/>
        </authorList>
    </citation>
    <scope>NUCLEOTIDE SEQUENCE [LARGE SCALE GENOMIC DNA]</scope>
    <source>
        <strain evidence="2 5">LBA1-1-1.1</strain>
    </source>
</reference>
<proteinExistence type="inferred from homology"/>
<comment type="similarity">
    <text evidence="1">Belongs to the FPP/GGPP synthase family.</text>
</comment>
<accession>A0AA44R9B5</accession>
<dbReference type="Pfam" id="PF00348">
    <property type="entry name" value="polyprenyl_synt"/>
    <property type="match status" value="1"/>
</dbReference>
<evidence type="ECO:0000313" key="4">
    <source>
        <dbReference type="Proteomes" id="UP000183185"/>
    </source>
</evidence>